<dbReference type="OrthoDB" id="2688393at2759"/>
<accession>A0A4S8L3K7</accession>
<evidence type="ECO:0000313" key="2">
    <source>
        <dbReference type="Proteomes" id="UP000297245"/>
    </source>
</evidence>
<feature type="non-terminal residue" evidence="1">
    <location>
        <position position="74"/>
    </location>
</feature>
<protein>
    <submittedName>
        <fullName evidence="1">Uncharacterized protein</fullName>
    </submittedName>
</protein>
<proteinExistence type="predicted"/>
<reference evidence="1 2" key="1">
    <citation type="journal article" date="2019" name="Nat. Ecol. Evol.">
        <title>Megaphylogeny resolves global patterns of mushroom evolution.</title>
        <authorList>
            <person name="Varga T."/>
            <person name="Krizsan K."/>
            <person name="Foldi C."/>
            <person name="Dima B."/>
            <person name="Sanchez-Garcia M."/>
            <person name="Sanchez-Ramirez S."/>
            <person name="Szollosi G.J."/>
            <person name="Szarkandi J.G."/>
            <person name="Papp V."/>
            <person name="Albert L."/>
            <person name="Andreopoulos W."/>
            <person name="Angelini C."/>
            <person name="Antonin V."/>
            <person name="Barry K.W."/>
            <person name="Bougher N.L."/>
            <person name="Buchanan P."/>
            <person name="Buyck B."/>
            <person name="Bense V."/>
            <person name="Catcheside P."/>
            <person name="Chovatia M."/>
            <person name="Cooper J."/>
            <person name="Damon W."/>
            <person name="Desjardin D."/>
            <person name="Finy P."/>
            <person name="Geml J."/>
            <person name="Haridas S."/>
            <person name="Hughes K."/>
            <person name="Justo A."/>
            <person name="Karasinski D."/>
            <person name="Kautmanova I."/>
            <person name="Kiss B."/>
            <person name="Kocsube S."/>
            <person name="Kotiranta H."/>
            <person name="LaButti K.M."/>
            <person name="Lechner B.E."/>
            <person name="Liimatainen K."/>
            <person name="Lipzen A."/>
            <person name="Lukacs Z."/>
            <person name="Mihaltcheva S."/>
            <person name="Morgado L.N."/>
            <person name="Niskanen T."/>
            <person name="Noordeloos M.E."/>
            <person name="Ohm R.A."/>
            <person name="Ortiz-Santana B."/>
            <person name="Ovrebo C."/>
            <person name="Racz N."/>
            <person name="Riley R."/>
            <person name="Savchenko A."/>
            <person name="Shiryaev A."/>
            <person name="Soop K."/>
            <person name="Spirin V."/>
            <person name="Szebenyi C."/>
            <person name="Tomsovsky M."/>
            <person name="Tulloss R.E."/>
            <person name="Uehling J."/>
            <person name="Grigoriev I.V."/>
            <person name="Vagvolgyi C."/>
            <person name="Papp T."/>
            <person name="Martin F.M."/>
            <person name="Miettinen O."/>
            <person name="Hibbett D.S."/>
            <person name="Nagy L.G."/>
        </authorList>
    </citation>
    <scope>NUCLEOTIDE SEQUENCE [LARGE SCALE GENOMIC DNA]</scope>
    <source>
        <strain evidence="1 2">CBS 962.96</strain>
    </source>
</reference>
<evidence type="ECO:0000313" key="1">
    <source>
        <dbReference type="EMBL" id="THU82931.1"/>
    </source>
</evidence>
<gene>
    <name evidence="1" type="ORF">K435DRAFT_565757</name>
</gene>
<organism evidence="1 2">
    <name type="scientific">Dendrothele bispora (strain CBS 962.96)</name>
    <dbReference type="NCBI Taxonomy" id="1314807"/>
    <lineage>
        <taxon>Eukaryota</taxon>
        <taxon>Fungi</taxon>
        <taxon>Dikarya</taxon>
        <taxon>Basidiomycota</taxon>
        <taxon>Agaricomycotina</taxon>
        <taxon>Agaricomycetes</taxon>
        <taxon>Agaricomycetidae</taxon>
        <taxon>Agaricales</taxon>
        <taxon>Agaricales incertae sedis</taxon>
        <taxon>Dendrothele</taxon>
    </lineage>
</organism>
<dbReference type="AlphaFoldDB" id="A0A4S8L3K7"/>
<dbReference type="EMBL" id="ML179698">
    <property type="protein sequence ID" value="THU82931.1"/>
    <property type="molecule type" value="Genomic_DNA"/>
</dbReference>
<dbReference type="Proteomes" id="UP000297245">
    <property type="component" value="Unassembled WGS sequence"/>
</dbReference>
<feature type="non-terminal residue" evidence="1">
    <location>
        <position position="1"/>
    </location>
</feature>
<keyword evidence="2" id="KW-1185">Reference proteome</keyword>
<name>A0A4S8L3K7_DENBC</name>
<sequence>DYDEKTLVVEEDADAGQIVGKDVSQHESWKRLFQEDSSQVNYSPFTSALDWRIAWWAVEEGISQKALDRFLKIP</sequence>